<dbReference type="InterPro" id="IPR012337">
    <property type="entry name" value="RNaseH-like_sf"/>
</dbReference>
<dbReference type="RefSeq" id="WP_111400669.1">
    <property type="nucleotide sequence ID" value="NZ_QKYU01000062.1"/>
</dbReference>
<dbReference type="NCBIfam" id="NF033539">
    <property type="entry name" value="transpos_IS1380"/>
    <property type="match status" value="1"/>
</dbReference>
<dbReference type="Pfam" id="PF13701">
    <property type="entry name" value="DDE_Tnp_1_4"/>
    <property type="match status" value="1"/>
</dbReference>
<accession>A0A2W7JR51</accession>
<evidence type="ECO:0000259" key="1">
    <source>
        <dbReference type="Pfam" id="PF13701"/>
    </source>
</evidence>
<keyword evidence="3" id="KW-1185">Reference proteome</keyword>
<sequence length="449" mass="50565">MPAKVESTPALPGLSPVCGKPIIARFDGGKLSSDGGVLALREIETRLGLANRLAACVADPRAPERVIHSMADILRFRMFMIAAGYEDANDADSLRHDPAFKLALGRLPDAAALCSQPTISRLENLPRPRDLLRMGQAMVGLYCDSFHQVPRRITLDIDDTFDAVHGGQQLRLFNAYYDEYGFQPIVVFDGEGRPVAALLRPARRPTGREVRGFLRRLVRAIRGHWPRVDILLRADSHYCAPEVLDFCRAERLDFILGVATTRTLRRRVETLEHSTAARQAADPSADKLRRYKEFHDGAASWSRVERIIARVEVSAQGTDTRFVVTNLAGGAARTLYADLYCRRGQAENHIKSWKTHLAADRTSCHRGPANQLRLMLHTGAYWLMWSLRRLMPKHSSWRVAQFDTLRLRLLKIAAQVVAWKTKLLVHLPSAFPEQAILRLVLDRLPRLVI</sequence>
<reference evidence="2 3" key="1">
    <citation type="submission" date="2018-06" db="EMBL/GenBank/DDBJ databases">
        <title>Genomic Encyclopedia of Archaeal and Bacterial Type Strains, Phase II (KMG-II): from individual species to whole genera.</title>
        <authorList>
            <person name="Goeker M."/>
        </authorList>
    </citation>
    <scope>NUCLEOTIDE SEQUENCE [LARGE SCALE GENOMIC DNA]</scope>
    <source>
        <strain evidence="2 3">DSM 24525</strain>
    </source>
</reference>
<dbReference type="AlphaFoldDB" id="A0A2W7JR51"/>
<name>A0A2W7JR51_9PROT</name>
<dbReference type="OrthoDB" id="476248at2"/>
<dbReference type="EMBL" id="QKYU01000062">
    <property type="protein sequence ID" value="PZW36883.1"/>
    <property type="molecule type" value="Genomic_DNA"/>
</dbReference>
<dbReference type="InterPro" id="IPR047960">
    <property type="entry name" value="Transpos_IS1380"/>
</dbReference>
<dbReference type="Proteomes" id="UP000249688">
    <property type="component" value="Unassembled WGS sequence"/>
</dbReference>
<proteinExistence type="predicted"/>
<comment type="caution">
    <text evidence="2">The sequence shown here is derived from an EMBL/GenBank/DDBJ whole genome shotgun (WGS) entry which is preliminary data.</text>
</comment>
<evidence type="ECO:0000313" key="3">
    <source>
        <dbReference type="Proteomes" id="UP000249688"/>
    </source>
</evidence>
<evidence type="ECO:0000313" key="2">
    <source>
        <dbReference type="EMBL" id="PZW36883.1"/>
    </source>
</evidence>
<organism evidence="2 3">
    <name type="scientific">Humitalea rosea</name>
    <dbReference type="NCBI Taxonomy" id="990373"/>
    <lineage>
        <taxon>Bacteria</taxon>
        <taxon>Pseudomonadati</taxon>
        <taxon>Pseudomonadota</taxon>
        <taxon>Alphaproteobacteria</taxon>
        <taxon>Acetobacterales</taxon>
        <taxon>Roseomonadaceae</taxon>
        <taxon>Humitalea</taxon>
    </lineage>
</organism>
<dbReference type="InterPro" id="IPR025668">
    <property type="entry name" value="Tnp_DDE_dom"/>
</dbReference>
<protein>
    <submittedName>
        <fullName evidence="2">IS4 family transposase</fullName>
    </submittedName>
</protein>
<dbReference type="SUPFAM" id="SSF53098">
    <property type="entry name" value="Ribonuclease H-like"/>
    <property type="match status" value="1"/>
</dbReference>
<feature type="domain" description="Transposase DDE" evidence="1">
    <location>
        <begin position="16"/>
        <end position="447"/>
    </location>
</feature>
<gene>
    <name evidence="2" type="ORF">C8P66_1621</name>
</gene>